<dbReference type="Proteomes" id="UP000177122">
    <property type="component" value="Unassembled WGS sequence"/>
</dbReference>
<proteinExistence type="predicted"/>
<comment type="caution">
    <text evidence="1">The sequence shown here is derived from an EMBL/GenBank/DDBJ whole genome shotgun (WGS) entry which is preliminary data.</text>
</comment>
<gene>
    <name evidence="1" type="ORF">A2845_05720</name>
</gene>
<protein>
    <submittedName>
        <fullName evidence="1">Uncharacterized protein</fullName>
    </submittedName>
</protein>
<evidence type="ECO:0000313" key="1">
    <source>
        <dbReference type="EMBL" id="OGZ05484.1"/>
    </source>
</evidence>
<accession>A0A1G2CVV3</accession>
<dbReference type="EMBL" id="MHLI01000010">
    <property type="protein sequence ID" value="OGZ05484.1"/>
    <property type="molecule type" value="Genomic_DNA"/>
</dbReference>
<sequence>MQFRGLFVSDDVGAQALKNEGYTNVRVTDNAFFLVGIRGCDNTDATRITALVTNSQGKEVTMYACVGWPFKGATVRNP</sequence>
<name>A0A1G2CVV3_9BACT</name>
<reference evidence="1 2" key="1">
    <citation type="journal article" date="2016" name="Nat. Commun.">
        <title>Thousands of microbial genomes shed light on interconnected biogeochemical processes in an aquifer system.</title>
        <authorList>
            <person name="Anantharaman K."/>
            <person name="Brown C.T."/>
            <person name="Hug L.A."/>
            <person name="Sharon I."/>
            <person name="Castelle C.J."/>
            <person name="Probst A.J."/>
            <person name="Thomas B.C."/>
            <person name="Singh A."/>
            <person name="Wilkins M.J."/>
            <person name="Karaoz U."/>
            <person name="Brodie E.L."/>
            <person name="Williams K.H."/>
            <person name="Hubbard S.S."/>
            <person name="Banfield J.F."/>
        </authorList>
    </citation>
    <scope>NUCLEOTIDE SEQUENCE [LARGE SCALE GENOMIC DNA]</scope>
</reference>
<organism evidence="1 2">
    <name type="scientific">Candidatus Lloydbacteria bacterium RIFCSPHIGHO2_01_FULL_49_22</name>
    <dbReference type="NCBI Taxonomy" id="1798658"/>
    <lineage>
        <taxon>Bacteria</taxon>
        <taxon>Candidatus Lloydiibacteriota</taxon>
    </lineage>
</organism>
<evidence type="ECO:0000313" key="2">
    <source>
        <dbReference type="Proteomes" id="UP000177122"/>
    </source>
</evidence>
<dbReference type="AlphaFoldDB" id="A0A1G2CVV3"/>